<protein>
    <recommendedName>
        <fullName evidence="4">ABC-2 family transporter protein</fullName>
    </recommendedName>
</protein>
<keyword evidence="1" id="KW-1133">Transmembrane helix</keyword>
<accession>A0A1I3CY84</accession>
<proteinExistence type="predicted"/>
<feature type="transmembrane region" description="Helical" evidence="1">
    <location>
        <begin position="21"/>
        <end position="41"/>
    </location>
</feature>
<feature type="transmembrane region" description="Helical" evidence="1">
    <location>
        <begin position="214"/>
        <end position="233"/>
    </location>
</feature>
<feature type="transmembrane region" description="Helical" evidence="1">
    <location>
        <begin position="182"/>
        <end position="205"/>
    </location>
</feature>
<name>A0A1I3CY84_9LACT</name>
<dbReference type="Proteomes" id="UP000198668">
    <property type="component" value="Unassembled WGS sequence"/>
</dbReference>
<organism evidence="2 3">
    <name type="scientific">Pisciglobus halotolerans</name>
    <dbReference type="NCBI Taxonomy" id="745365"/>
    <lineage>
        <taxon>Bacteria</taxon>
        <taxon>Bacillati</taxon>
        <taxon>Bacillota</taxon>
        <taxon>Bacilli</taxon>
        <taxon>Lactobacillales</taxon>
        <taxon>Carnobacteriaceae</taxon>
    </lineage>
</organism>
<dbReference type="AlphaFoldDB" id="A0A1I3CY84"/>
<feature type="transmembrane region" description="Helical" evidence="1">
    <location>
        <begin position="76"/>
        <end position="97"/>
    </location>
</feature>
<gene>
    <name evidence="2" type="ORF">SAMN04489868_1258</name>
</gene>
<keyword evidence="1" id="KW-0812">Transmembrane</keyword>
<evidence type="ECO:0000313" key="2">
    <source>
        <dbReference type="EMBL" id="SFH79377.1"/>
    </source>
</evidence>
<evidence type="ECO:0008006" key="4">
    <source>
        <dbReference type="Google" id="ProtNLM"/>
    </source>
</evidence>
<keyword evidence="3" id="KW-1185">Reference proteome</keyword>
<dbReference type="OrthoDB" id="1751619at2"/>
<dbReference type="EMBL" id="FOQE01000025">
    <property type="protein sequence ID" value="SFH79377.1"/>
    <property type="molecule type" value="Genomic_DNA"/>
</dbReference>
<keyword evidence="1" id="KW-0472">Membrane</keyword>
<evidence type="ECO:0000313" key="3">
    <source>
        <dbReference type="Proteomes" id="UP000198668"/>
    </source>
</evidence>
<feature type="transmembrane region" description="Helical" evidence="1">
    <location>
        <begin position="118"/>
        <end position="142"/>
    </location>
</feature>
<dbReference type="RefSeq" id="WP_092092855.1">
    <property type="nucleotide sequence ID" value="NZ_FOQE01000025.1"/>
</dbReference>
<sequence>MKNYIKLVRFEVDRFSKIYGALIGLTILLQIAAVVSAEMGYMKEANSLMLEQRYTSVQVIEHLGKISMHTVSYTTLFVFSIGIAVVSLLIYCLFIWYRDWFGKNMFIYRLLMLPLNRIQLFFAKLTTILLFVFGLVAVQLLLFPLEEFLLRKITSAPYFELVSLETLSQSHPFLSLILPHSFSGFLIAYGIGTLAVIVLFTVILFERSYRWKGIFIGAAYVLIIAAILIGPLYAPLNFLFYQEIFWLYLFLSFLIGGVSIWLSYWLLQHKVTV</sequence>
<reference evidence="2 3" key="1">
    <citation type="submission" date="2016-10" db="EMBL/GenBank/DDBJ databases">
        <authorList>
            <person name="de Groot N.N."/>
        </authorList>
    </citation>
    <scope>NUCLEOTIDE SEQUENCE [LARGE SCALE GENOMIC DNA]</scope>
    <source>
        <strain evidence="2 3">DSM 27630</strain>
    </source>
</reference>
<feature type="transmembrane region" description="Helical" evidence="1">
    <location>
        <begin position="245"/>
        <end position="267"/>
    </location>
</feature>
<evidence type="ECO:0000256" key="1">
    <source>
        <dbReference type="SAM" id="Phobius"/>
    </source>
</evidence>